<dbReference type="InterPro" id="IPR001678">
    <property type="entry name" value="MeTrfase_RsmB-F_NOP2_dom"/>
</dbReference>
<feature type="region of interest" description="Disordered" evidence="10">
    <location>
        <begin position="866"/>
        <end position="903"/>
    </location>
</feature>
<keyword evidence="6 9" id="KW-0949">S-adenosyl-L-methionine</keyword>
<dbReference type="InterPro" id="IPR011023">
    <property type="entry name" value="Nop2p"/>
</dbReference>
<keyword evidence="13" id="KW-1185">Reference proteome</keyword>
<evidence type="ECO:0000313" key="12">
    <source>
        <dbReference type="EMBL" id="KAJ8722632.1"/>
    </source>
</evidence>
<evidence type="ECO:0000259" key="11">
    <source>
        <dbReference type="PROSITE" id="PS51686"/>
    </source>
</evidence>
<evidence type="ECO:0000256" key="5">
    <source>
        <dbReference type="ARBA" id="ARBA00022679"/>
    </source>
</evidence>
<feature type="binding site" evidence="9">
    <location>
        <position position="491"/>
    </location>
    <ligand>
        <name>S-adenosyl-L-methionine</name>
        <dbReference type="ChEBI" id="CHEBI:59789"/>
    </ligand>
</feature>
<dbReference type="GO" id="GO:0005730">
    <property type="term" value="C:nucleolus"/>
    <property type="evidence" value="ECO:0007669"/>
    <property type="project" value="UniProtKB-SubCell"/>
</dbReference>
<feature type="compositionally biased region" description="Basic residues" evidence="10">
    <location>
        <begin position="109"/>
        <end position="118"/>
    </location>
</feature>
<protein>
    <recommendedName>
        <fullName evidence="11">SAM-dependent MTase RsmB/NOP-type domain-containing protein</fullName>
    </recommendedName>
</protein>
<dbReference type="InterPro" id="IPR029063">
    <property type="entry name" value="SAM-dependent_MTases_sf"/>
</dbReference>
<feature type="compositionally biased region" description="Basic residues" evidence="10">
    <location>
        <begin position="754"/>
        <end position="763"/>
    </location>
</feature>
<feature type="compositionally biased region" description="Basic and acidic residues" evidence="10">
    <location>
        <begin position="23"/>
        <end position="33"/>
    </location>
</feature>
<feature type="compositionally biased region" description="Basic and acidic residues" evidence="10">
    <location>
        <begin position="1"/>
        <end position="11"/>
    </location>
</feature>
<feature type="compositionally biased region" description="Basic and acidic residues" evidence="10">
    <location>
        <begin position="155"/>
        <end position="167"/>
    </location>
</feature>
<dbReference type="PANTHER" id="PTHR22807:SF30">
    <property type="entry name" value="28S RRNA (CYTOSINE(4447)-C(5))-METHYLTRANSFERASE-RELATED"/>
    <property type="match status" value="1"/>
</dbReference>
<dbReference type="InterPro" id="IPR018314">
    <property type="entry name" value="RsmB/NOL1/NOP2-like_CS"/>
</dbReference>
<keyword evidence="4 9" id="KW-0489">Methyltransferase</keyword>
<feature type="compositionally biased region" description="Basic and acidic residues" evidence="10">
    <location>
        <begin position="199"/>
        <end position="211"/>
    </location>
</feature>
<dbReference type="AlphaFoldDB" id="A0AAD7YMV8"/>
<feature type="region of interest" description="Disordered" evidence="10">
    <location>
        <begin position="1"/>
        <end position="218"/>
    </location>
</feature>
<organism evidence="12 13">
    <name type="scientific">Mythimna separata</name>
    <name type="common">Oriental armyworm</name>
    <name type="synonym">Pseudaletia separata</name>
    <dbReference type="NCBI Taxonomy" id="271217"/>
    <lineage>
        <taxon>Eukaryota</taxon>
        <taxon>Metazoa</taxon>
        <taxon>Ecdysozoa</taxon>
        <taxon>Arthropoda</taxon>
        <taxon>Hexapoda</taxon>
        <taxon>Insecta</taxon>
        <taxon>Pterygota</taxon>
        <taxon>Neoptera</taxon>
        <taxon>Endopterygota</taxon>
        <taxon>Lepidoptera</taxon>
        <taxon>Glossata</taxon>
        <taxon>Ditrysia</taxon>
        <taxon>Noctuoidea</taxon>
        <taxon>Noctuidae</taxon>
        <taxon>Noctuinae</taxon>
        <taxon>Hadenini</taxon>
        <taxon>Mythimna</taxon>
    </lineage>
</organism>
<dbReference type="Proteomes" id="UP001231518">
    <property type="component" value="Chromosome 15"/>
</dbReference>
<feature type="compositionally biased region" description="Acidic residues" evidence="10">
    <location>
        <begin position="127"/>
        <end position="154"/>
    </location>
</feature>
<dbReference type="Gene3D" id="3.40.50.150">
    <property type="entry name" value="Vaccinia Virus protein VP39"/>
    <property type="match status" value="1"/>
</dbReference>
<feature type="compositionally biased region" description="Basic residues" evidence="10">
    <location>
        <begin position="66"/>
        <end position="75"/>
    </location>
</feature>
<feature type="compositionally biased region" description="Basic residues" evidence="10">
    <location>
        <begin position="708"/>
        <end position="720"/>
    </location>
</feature>
<accession>A0AAD7YMV8</accession>
<feature type="compositionally biased region" description="Basic residues" evidence="10">
    <location>
        <begin position="866"/>
        <end position="877"/>
    </location>
</feature>
<evidence type="ECO:0000256" key="8">
    <source>
        <dbReference type="ARBA" id="ARBA00023242"/>
    </source>
</evidence>
<feature type="compositionally biased region" description="Basic residues" evidence="10">
    <location>
        <begin position="12"/>
        <end position="22"/>
    </location>
</feature>
<dbReference type="SUPFAM" id="SSF53335">
    <property type="entry name" value="S-adenosyl-L-methionine-dependent methyltransferases"/>
    <property type="match status" value="1"/>
</dbReference>
<dbReference type="InterPro" id="IPR023267">
    <property type="entry name" value="RCMT"/>
</dbReference>
<comment type="similarity">
    <text evidence="2 9">Belongs to the class I-like SAM-binding methyltransferase superfamily. RsmB/NOP family.</text>
</comment>
<evidence type="ECO:0000313" key="13">
    <source>
        <dbReference type="Proteomes" id="UP001231518"/>
    </source>
</evidence>
<evidence type="ECO:0000256" key="1">
    <source>
        <dbReference type="ARBA" id="ARBA00004604"/>
    </source>
</evidence>
<dbReference type="EMBL" id="JARGEI010000012">
    <property type="protein sequence ID" value="KAJ8722632.1"/>
    <property type="molecule type" value="Genomic_DNA"/>
</dbReference>
<evidence type="ECO:0000256" key="3">
    <source>
        <dbReference type="ARBA" id="ARBA00022517"/>
    </source>
</evidence>
<feature type="compositionally biased region" description="Acidic residues" evidence="10">
    <location>
        <begin position="179"/>
        <end position="192"/>
    </location>
</feature>
<dbReference type="Pfam" id="PF01189">
    <property type="entry name" value="Methyltr_RsmB-F"/>
    <property type="match status" value="1"/>
</dbReference>
<comment type="subcellular location">
    <subcellularLocation>
        <location evidence="1">Nucleus</location>
        <location evidence="1">Nucleolus</location>
    </subcellularLocation>
</comment>
<dbReference type="PRINTS" id="PR02008">
    <property type="entry name" value="RCMTFAMILY"/>
</dbReference>
<gene>
    <name evidence="12" type="ORF">PYW07_003812</name>
</gene>
<dbReference type="Gene3D" id="3.30.70.1170">
    <property type="entry name" value="Sun protein, domain 3"/>
    <property type="match status" value="1"/>
</dbReference>
<evidence type="ECO:0000256" key="6">
    <source>
        <dbReference type="ARBA" id="ARBA00022691"/>
    </source>
</evidence>
<dbReference type="GO" id="GO:0070475">
    <property type="term" value="P:rRNA base methylation"/>
    <property type="evidence" value="ECO:0007669"/>
    <property type="project" value="TreeGrafter"/>
</dbReference>
<keyword evidence="7 9" id="KW-0694">RNA-binding</keyword>
<dbReference type="GO" id="GO:0000470">
    <property type="term" value="P:maturation of LSU-rRNA"/>
    <property type="evidence" value="ECO:0007669"/>
    <property type="project" value="TreeGrafter"/>
</dbReference>
<keyword evidence="5 9" id="KW-0808">Transferase</keyword>
<feature type="compositionally biased region" description="Basic residues" evidence="10">
    <location>
        <begin position="43"/>
        <end position="57"/>
    </location>
</feature>
<dbReference type="PANTHER" id="PTHR22807">
    <property type="entry name" value="NOP2 YEAST -RELATED NOL1/NOP2/FMU SUN DOMAIN-CONTAINING"/>
    <property type="match status" value="1"/>
</dbReference>
<feature type="compositionally biased region" description="Acidic residues" evidence="10">
    <location>
        <begin position="82"/>
        <end position="95"/>
    </location>
</feature>
<name>A0AAD7YMV8_MYTSE</name>
<feature type="binding site" evidence="9">
    <location>
        <position position="474"/>
    </location>
    <ligand>
        <name>S-adenosyl-L-methionine</name>
        <dbReference type="ChEBI" id="CHEBI:59789"/>
    </ligand>
</feature>
<dbReference type="NCBIfam" id="TIGR00446">
    <property type="entry name" value="nop2p"/>
    <property type="match status" value="1"/>
</dbReference>
<dbReference type="FunFam" id="3.30.70.1170:FF:000001">
    <property type="entry name" value="Ribosomal RNA methyltransferase Nop2"/>
    <property type="match status" value="1"/>
</dbReference>
<dbReference type="PROSITE" id="PS01153">
    <property type="entry name" value="NOL1_NOP2_SUN"/>
    <property type="match status" value="1"/>
</dbReference>
<reference evidence="12" key="1">
    <citation type="submission" date="2023-03" db="EMBL/GenBank/DDBJ databases">
        <title>Chromosome-level genomes of two armyworms, Mythimna separata and Mythimna loreyi, provide insights into the biosynthesis and reception of sex pheromones.</title>
        <authorList>
            <person name="Zhao H."/>
        </authorList>
    </citation>
    <scope>NUCLEOTIDE SEQUENCE</scope>
    <source>
        <strain evidence="12">BeijingLab</strain>
        <tissue evidence="12">Pupa</tissue>
    </source>
</reference>
<dbReference type="GO" id="GO:0003723">
    <property type="term" value="F:RNA binding"/>
    <property type="evidence" value="ECO:0007669"/>
    <property type="project" value="UniProtKB-UniRule"/>
</dbReference>
<comment type="caution">
    <text evidence="12">The sequence shown here is derived from an EMBL/GenBank/DDBJ whole genome shotgun (WGS) entry which is preliminary data.</text>
</comment>
<feature type="compositionally biased region" description="Polar residues" evidence="10">
    <location>
        <begin position="693"/>
        <end position="706"/>
    </location>
</feature>
<keyword evidence="8" id="KW-0539">Nucleus</keyword>
<feature type="compositionally biased region" description="Basic residues" evidence="10">
    <location>
        <begin position="824"/>
        <end position="834"/>
    </location>
</feature>
<feature type="compositionally biased region" description="Polar residues" evidence="10">
    <location>
        <begin position="801"/>
        <end position="822"/>
    </location>
</feature>
<sequence length="903" mass="100597">MGRKAKFDETKKVKKGPGRKARKQPDPVFKKELLEDDTVEKKLTHRQKQRAAKRAKKKAELAEKRKALKQAKKNVAKQTEVAVDEDAENSSDEETAPGYTDDNKEWLKPKQKNKKQQKGKVEKNDSESEEEDDSGHEEEEDDEGSEVEEESEDESPAKKKAGGEKYKVGTLDDLFKDSDNEENGDVSSDDEGAASGGKLDYDSDSSGRGKDSDDDDDMLPIEKANIKLKKKQKVDKKLADEEMQLNIAKQDVFAFPSEEELNNPASLQDVYQRIKDVVTVLGDFSRLKEDGRSRCEYTDLLLKDLCTYYSYNEFLMEVLLQIFPVQELVEFLEASEVARPVTIRTNSLKTRRRDLAQALINRGVNLDPVGKWSKVGLVVYSSTVPIGATPEYLAGHYILQGASSFLPVMALAPQENERILDMCAAPGGKASHIAAIMKNTGTLFANDANKERTKAVVGNFHRLGVVNAVITNHDGREFPDVMKGFDRVLLDAPCTGTGVIAKDPSVKTTKDQKDIQRCFNIQRQLLLAAIDCCTAKSSTGGYIVYSTCSILPEENEWVVNYALKRRNVKLVPTGLDFGTEGFVKYRHHRFHPSLKLTRRFYPHTHNMDGFFVAKFKKFSNVIPEPFKDEDDEEADPNTTETPKENGDAQSDEENAETGNKKQAPVKRSAPSDSAQPQKKKTKPNKAQTKPESKPQTTNNVLPNEINSQKKKKNRKNKKKQQNVETSNNEQVVAPTSISNEKPVNANTPQSPGNKKNKNKKKLKAIAPTSSTTETTVTTPQSPGNKKNKNKNAPSVPEKVNNDNSTSKSPQSKTDAAQTNQSPNNKKKKNKKNKGNKQQQGANPQTQAVSKNEDKITEQVAVAASKKLKNKLNKKKKQIGQINPNKDKVPAKVQAAGKKFKKNK</sequence>
<evidence type="ECO:0000256" key="2">
    <source>
        <dbReference type="ARBA" id="ARBA00007494"/>
    </source>
</evidence>
<feature type="region of interest" description="Disordered" evidence="10">
    <location>
        <begin position="625"/>
        <end position="853"/>
    </location>
</feature>
<feature type="compositionally biased region" description="Low complexity" evidence="10">
    <location>
        <begin position="767"/>
        <end position="784"/>
    </location>
</feature>
<feature type="binding site" evidence="9">
    <location>
        <position position="447"/>
    </location>
    <ligand>
        <name>S-adenosyl-L-methionine</name>
        <dbReference type="ChEBI" id="CHEBI:59789"/>
    </ligand>
</feature>
<evidence type="ECO:0000256" key="9">
    <source>
        <dbReference type="PROSITE-ProRule" id="PRU01023"/>
    </source>
</evidence>
<feature type="binding site" evidence="9">
    <location>
        <begin position="423"/>
        <end position="429"/>
    </location>
    <ligand>
        <name>S-adenosyl-L-methionine</name>
        <dbReference type="ChEBI" id="CHEBI:59789"/>
    </ligand>
</feature>
<dbReference type="GO" id="GO:0009383">
    <property type="term" value="F:rRNA (cytosine-C5-)-methyltransferase activity"/>
    <property type="evidence" value="ECO:0007669"/>
    <property type="project" value="TreeGrafter"/>
</dbReference>
<keyword evidence="3" id="KW-0690">Ribosome biogenesis</keyword>
<proteinExistence type="inferred from homology"/>
<feature type="compositionally biased region" description="Polar residues" evidence="10">
    <location>
        <begin position="723"/>
        <end position="752"/>
    </location>
</feature>
<evidence type="ECO:0000256" key="10">
    <source>
        <dbReference type="SAM" id="MobiDB-lite"/>
    </source>
</evidence>
<dbReference type="InterPro" id="IPR023273">
    <property type="entry name" value="RCMT_NOP2"/>
</dbReference>
<feature type="domain" description="SAM-dependent MTase RsmB/NOP-type" evidence="11">
    <location>
        <begin position="331"/>
        <end position="618"/>
    </location>
</feature>
<evidence type="ECO:0000256" key="7">
    <source>
        <dbReference type="ARBA" id="ARBA00022884"/>
    </source>
</evidence>
<dbReference type="PRINTS" id="PR02012">
    <property type="entry name" value="RCMTNOP2"/>
</dbReference>
<dbReference type="PROSITE" id="PS51686">
    <property type="entry name" value="SAM_MT_RSMB_NOP"/>
    <property type="match status" value="1"/>
</dbReference>
<feature type="active site" description="Nucleophile" evidence="9">
    <location>
        <position position="548"/>
    </location>
</feature>
<evidence type="ECO:0000256" key="4">
    <source>
        <dbReference type="ARBA" id="ARBA00022603"/>
    </source>
</evidence>
<dbReference type="InterPro" id="IPR049560">
    <property type="entry name" value="MeTrfase_RsmB-F_NOP2_cat"/>
</dbReference>